<name>A0A2P5CZ52_TREOI</name>
<sequence length="77" mass="8674">VVYLSKVARLIHTGCKTGLRPILLILWTWSTLYSPSMSFDFPRVTLPISDQPTWSSLNCSAHNEFSVVFGIGHDMSF</sequence>
<reference evidence="2" key="1">
    <citation type="submission" date="2016-06" db="EMBL/GenBank/DDBJ databases">
        <title>Parallel loss of symbiosis genes in relatives of nitrogen-fixing non-legume Parasponia.</title>
        <authorList>
            <person name="Van Velzen R."/>
            <person name="Holmer R."/>
            <person name="Bu F."/>
            <person name="Rutten L."/>
            <person name="Van Zeijl A."/>
            <person name="Liu W."/>
            <person name="Santuari L."/>
            <person name="Cao Q."/>
            <person name="Sharma T."/>
            <person name="Shen D."/>
            <person name="Roswanjaya Y."/>
            <person name="Wardhani T."/>
            <person name="Kalhor M.S."/>
            <person name="Jansen J."/>
            <person name="Van den Hoogen J."/>
            <person name="Gungor B."/>
            <person name="Hartog M."/>
            <person name="Hontelez J."/>
            <person name="Verver J."/>
            <person name="Yang W.-C."/>
            <person name="Schijlen E."/>
            <person name="Repin R."/>
            <person name="Schilthuizen M."/>
            <person name="Schranz E."/>
            <person name="Heidstra R."/>
            <person name="Miyata K."/>
            <person name="Fedorova E."/>
            <person name="Kohlen W."/>
            <person name="Bisseling T."/>
            <person name="Smit S."/>
            <person name="Geurts R."/>
        </authorList>
    </citation>
    <scope>NUCLEOTIDE SEQUENCE [LARGE SCALE GENOMIC DNA]</scope>
    <source>
        <strain evidence="2">cv. RG33-2</strain>
    </source>
</reference>
<evidence type="ECO:0000313" key="2">
    <source>
        <dbReference type="Proteomes" id="UP000237000"/>
    </source>
</evidence>
<evidence type="ECO:0000313" key="1">
    <source>
        <dbReference type="EMBL" id="PON66316.1"/>
    </source>
</evidence>
<comment type="caution">
    <text evidence="1">The sequence shown here is derived from an EMBL/GenBank/DDBJ whole genome shotgun (WGS) entry which is preliminary data.</text>
</comment>
<protein>
    <submittedName>
        <fullName evidence="1">Uncharacterized protein</fullName>
    </submittedName>
</protein>
<gene>
    <name evidence="1" type="ORF">TorRG33x02_268290</name>
</gene>
<organism evidence="1 2">
    <name type="scientific">Trema orientale</name>
    <name type="common">Charcoal tree</name>
    <name type="synonym">Celtis orientalis</name>
    <dbReference type="NCBI Taxonomy" id="63057"/>
    <lineage>
        <taxon>Eukaryota</taxon>
        <taxon>Viridiplantae</taxon>
        <taxon>Streptophyta</taxon>
        <taxon>Embryophyta</taxon>
        <taxon>Tracheophyta</taxon>
        <taxon>Spermatophyta</taxon>
        <taxon>Magnoliopsida</taxon>
        <taxon>eudicotyledons</taxon>
        <taxon>Gunneridae</taxon>
        <taxon>Pentapetalae</taxon>
        <taxon>rosids</taxon>
        <taxon>fabids</taxon>
        <taxon>Rosales</taxon>
        <taxon>Cannabaceae</taxon>
        <taxon>Trema</taxon>
    </lineage>
</organism>
<dbReference type="InParanoid" id="A0A2P5CZ52"/>
<accession>A0A2P5CZ52</accession>
<feature type="non-terminal residue" evidence="1">
    <location>
        <position position="1"/>
    </location>
</feature>
<dbReference type="AlphaFoldDB" id="A0A2P5CZ52"/>
<dbReference type="EMBL" id="JXTC01000313">
    <property type="protein sequence ID" value="PON66316.1"/>
    <property type="molecule type" value="Genomic_DNA"/>
</dbReference>
<dbReference type="Proteomes" id="UP000237000">
    <property type="component" value="Unassembled WGS sequence"/>
</dbReference>
<proteinExistence type="predicted"/>
<keyword evidence="2" id="KW-1185">Reference proteome</keyword>